<dbReference type="Proteomes" id="UP000294508">
    <property type="component" value="Unassembled WGS sequence"/>
</dbReference>
<organism evidence="1 2">
    <name type="scientific">Kribbella steppae</name>
    <dbReference type="NCBI Taxonomy" id="2512223"/>
    <lineage>
        <taxon>Bacteria</taxon>
        <taxon>Bacillati</taxon>
        <taxon>Actinomycetota</taxon>
        <taxon>Actinomycetes</taxon>
        <taxon>Propionibacteriales</taxon>
        <taxon>Kribbellaceae</taxon>
        <taxon>Kribbella</taxon>
    </lineage>
</organism>
<comment type="caution">
    <text evidence="1">The sequence shown here is derived from an EMBL/GenBank/DDBJ whole genome shotgun (WGS) entry which is preliminary data.</text>
</comment>
<evidence type="ECO:0000313" key="1">
    <source>
        <dbReference type="EMBL" id="TCO32645.1"/>
    </source>
</evidence>
<sequence length="72" mass="7742">MDVVGWMLGMTAAMVWAWFLPEVDRAGRGGPVGPAQTWFQRRQATLVVGVRIGMMVGGVVSVSKLGLRRVAA</sequence>
<keyword evidence="2" id="KW-1185">Reference proteome</keyword>
<evidence type="ECO:0000313" key="2">
    <source>
        <dbReference type="Proteomes" id="UP000294508"/>
    </source>
</evidence>
<protein>
    <submittedName>
        <fullName evidence="1">Uncharacterized protein</fullName>
    </submittedName>
</protein>
<proteinExistence type="predicted"/>
<dbReference type="RefSeq" id="WP_132209420.1">
    <property type="nucleotide sequence ID" value="NZ_SLWN01000004.1"/>
</dbReference>
<reference evidence="1 2" key="1">
    <citation type="journal article" date="2015" name="Stand. Genomic Sci.">
        <title>Genomic Encyclopedia of Bacterial and Archaeal Type Strains, Phase III: the genomes of soil and plant-associated and newly described type strains.</title>
        <authorList>
            <person name="Whitman W.B."/>
            <person name="Woyke T."/>
            <person name="Klenk H.P."/>
            <person name="Zhou Y."/>
            <person name="Lilburn T.G."/>
            <person name="Beck B.J."/>
            <person name="De Vos P."/>
            <person name="Vandamme P."/>
            <person name="Eisen J.A."/>
            <person name="Garrity G."/>
            <person name="Hugenholtz P."/>
            <person name="Kyrpides N.C."/>
        </authorList>
    </citation>
    <scope>NUCLEOTIDE SEQUENCE [LARGE SCALE GENOMIC DNA]</scope>
    <source>
        <strain evidence="1 2">VKM Ac-2572</strain>
    </source>
</reference>
<accession>A0A4R2HRP8</accession>
<dbReference type="EMBL" id="SLWN01000004">
    <property type="protein sequence ID" value="TCO32645.1"/>
    <property type="molecule type" value="Genomic_DNA"/>
</dbReference>
<gene>
    <name evidence="1" type="ORF">EV652_104251</name>
</gene>
<dbReference type="AlphaFoldDB" id="A0A4R2HRP8"/>
<name>A0A4R2HRP8_9ACTN</name>